<dbReference type="AlphaFoldDB" id="A0A0M2UUZ9"/>
<dbReference type="Proteomes" id="UP000034954">
    <property type="component" value="Unassembled WGS sequence"/>
</dbReference>
<accession>A0A0M2UUZ9</accession>
<comment type="caution">
    <text evidence="2">The sequence shown here is derived from an EMBL/GenBank/DDBJ whole genome shotgun (WGS) entry which is preliminary data.</text>
</comment>
<name>A0A0M2UUZ9_9BACT</name>
<dbReference type="Gene3D" id="1.10.3210.10">
    <property type="entry name" value="Hypothetical protein af1432"/>
    <property type="match status" value="1"/>
</dbReference>
<dbReference type="PROSITE" id="PS51832">
    <property type="entry name" value="HD_GYP"/>
    <property type="match status" value="1"/>
</dbReference>
<dbReference type="SUPFAM" id="SSF109604">
    <property type="entry name" value="HD-domain/PDEase-like"/>
    <property type="match status" value="1"/>
</dbReference>
<dbReference type="SMART" id="SM00065">
    <property type="entry name" value="GAF"/>
    <property type="match status" value="1"/>
</dbReference>
<protein>
    <submittedName>
        <fullName evidence="2">Response regulatory protein</fullName>
    </submittedName>
</protein>
<dbReference type="Gene3D" id="3.30.450.40">
    <property type="match status" value="1"/>
</dbReference>
<evidence type="ECO:0000313" key="3">
    <source>
        <dbReference type="Proteomes" id="UP000034954"/>
    </source>
</evidence>
<gene>
    <name evidence="2" type="primary">nifA</name>
    <name evidence="2" type="ORF">BROFUL_01829</name>
</gene>
<dbReference type="InterPro" id="IPR029016">
    <property type="entry name" value="GAF-like_dom_sf"/>
</dbReference>
<dbReference type="EMBL" id="LAQJ01000190">
    <property type="protein sequence ID" value="KKO19450.1"/>
    <property type="molecule type" value="Genomic_DNA"/>
</dbReference>
<dbReference type="InterPro" id="IPR037522">
    <property type="entry name" value="HD_GYP_dom"/>
</dbReference>
<dbReference type="Pfam" id="PF13185">
    <property type="entry name" value="GAF_2"/>
    <property type="match status" value="1"/>
</dbReference>
<evidence type="ECO:0000313" key="2">
    <source>
        <dbReference type="EMBL" id="KKO19450.1"/>
    </source>
</evidence>
<organism evidence="2 3">
    <name type="scientific">Candidatus Brocadia fulgida</name>
    <dbReference type="NCBI Taxonomy" id="380242"/>
    <lineage>
        <taxon>Bacteria</taxon>
        <taxon>Pseudomonadati</taxon>
        <taxon>Planctomycetota</taxon>
        <taxon>Candidatus Brocadiia</taxon>
        <taxon>Candidatus Brocadiales</taxon>
        <taxon>Candidatus Brocadiaceae</taxon>
        <taxon>Candidatus Brocadia</taxon>
    </lineage>
</organism>
<sequence>MTTATVDNTILEDIKTVQDTLHDIRCLTKLYQLLQNVRDVNESKNYFHGTLEELNLREIGHALISVLDLERLFPLVNNFIVSGTNSLSGIVALVKGEEVLVKNSIGLPQLTADNMIFKIGEDPIGWIAKHGNSIVVNNFKQDERFYKHAMWYFFGNTLICVPIKVQGKVVGVISVNNKKYGELYTDEEVRFLEMIAGYTSVAIKDSGFYPEYKKLNKIDQLTTTYQNKNNKYLPVTLRSIKTGAFTECDVYLQTVVNQENNYLLYCKGNNLFDDERKESFVKKNVNKIYVAKNGNAQYLRYMEANLRDIMNDELSTRQEKIGIIYNIATNMITDTLKSSNIFVIIERGKEWISVILDFISRDKEVCSNFIKVLMYNGNISNHSVNVAIMGLLFGQYLGISARDLLSLGSGLLFHDIGKMKLDSHASQRDFDKLTKVEKEILRKHPDMGFVVLSSAGNLAKEASLIAKQHHEQYNGEGYPYGLKGEEIHNYSRIAHILDEFEIALSRITEKNTSPVFQVLQHMVKEKDGNYDKELFKRFIKFMQMSANENVIAAPARHNNEVSVTR</sequence>
<dbReference type="CDD" id="cd00077">
    <property type="entry name" value="HDc"/>
    <property type="match status" value="1"/>
</dbReference>
<dbReference type="PANTHER" id="PTHR43155">
    <property type="entry name" value="CYCLIC DI-GMP PHOSPHODIESTERASE PA4108-RELATED"/>
    <property type="match status" value="1"/>
</dbReference>
<evidence type="ECO:0000259" key="1">
    <source>
        <dbReference type="PROSITE" id="PS51832"/>
    </source>
</evidence>
<dbReference type="Pfam" id="PF13487">
    <property type="entry name" value="HD_5"/>
    <property type="match status" value="1"/>
</dbReference>
<proteinExistence type="predicted"/>
<dbReference type="InterPro" id="IPR003018">
    <property type="entry name" value="GAF"/>
</dbReference>
<reference evidence="2 3" key="1">
    <citation type="journal article" date="2013" name="BMC Microbiol.">
        <title>Identification of the type II cytochrome c maturation pathway in anammox bacteria by comparative genomics.</title>
        <authorList>
            <person name="Ferousi C."/>
            <person name="Speth D.R."/>
            <person name="Reimann J."/>
            <person name="Op den Camp H.J."/>
            <person name="Allen J.W."/>
            <person name="Keltjens J.T."/>
            <person name="Jetten M.S."/>
        </authorList>
    </citation>
    <scope>NUCLEOTIDE SEQUENCE [LARGE SCALE GENOMIC DNA]</scope>
    <source>
        <strain evidence="2">RU1</strain>
    </source>
</reference>
<dbReference type="SUPFAM" id="SSF55781">
    <property type="entry name" value="GAF domain-like"/>
    <property type="match status" value="1"/>
</dbReference>
<feature type="domain" description="HD-GYP" evidence="1">
    <location>
        <begin position="357"/>
        <end position="554"/>
    </location>
</feature>
<keyword evidence="3" id="KW-1185">Reference proteome</keyword>
<dbReference type="InterPro" id="IPR003607">
    <property type="entry name" value="HD/PDEase_dom"/>
</dbReference>
<dbReference type="PANTHER" id="PTHR43155:SF2">
    <property type="entry name" value="CYCLIC DI-GMP PHOSPHODIESTERASE PA4108"/>
    <property type="match status" value="1"/>
</dbReference>